<proteinExistence type="predicted"/>
<dbReference type="OrthoDB" id="5326346at2759"/>
<accession>A0A6A7AKD9</accession>
<dbReference type="Gene3D" id="3.30.710.10">
    <property type="entry name" value="Potassium Channel Kv1.1, Chain A"/>
    <property type="match status" value="1"/>
</dbReference>
<evidence type="ECO:0000313" key="2">
    <source>
        <dbReference type="Proteomes" id="UP000799424"/>
    </source>
</evidence>
<organism evidence="1 2">
    <name type="scientific">Ophiobolus disseminans</name>
    <dbReference type="NCBI Taxonomy" id="1469910"/>
    <lineage>
        <taxon>Eukaryota</taxon>
        <taxon>Fungi</taxon>
        <taxon>Dikarya</taxon>
        <taxon>Ascomycota</taxon>
        <taxon>Pezizomycotina</taxon>
        <taxon>Dothideomycetes</taxon>
        <taxon>Pleosporomycetidae</taxon>
        <taxon>Pleosporales</taxon>
        <taxon>Pleosporineae</taxon>
        <taxon>Phaeosphaeriaceae</taxon>
        <taxon>Ophiobolus</taxon>
    </lineage>
</organism>
<gene>
    <name evidence="1" type="ORF">CC86DRAFT_415193</name>
</gene>
<evidence type="ECO:0000313" key="1">
    <source>
        <dbReference type="EMBL" id="KAF2833444.1"/>
    </source>
</evidence>
<dbReference type="EMBL" id="MU006216">
    <property type="protein sequence ID" value="KAF2833444.1"/>
    <property type="molecule type" value="Genomic_DNA"/>
</dbReference>
<reference evidence="1" key="1">
    <citation type="journal article" date="2020" name="Stud. Mycol.">
        <title>101 Dothideomycetes genomes: a test case for predicting lifestyles and emergence of pathogens.</title>
        <authorList>
            <person name="Haridas S."/>
            <person name="Albert R."/>
            <person name="Binder M."/>
            <person name="Bloem J."/>
            <person name="Labutti K."/>
            <person name="Salamov A."/>
            <person name="Andreopoulos B."/>
            <person name="Baker S."/>
            <person name="Barry K."/>
            <person name="Bills G."/>
            <person name="Bluhm B."/>
            <person name="Cannon C."/>
            <person name="Castanera R."/>
            <person name="Culley D."/>
            <person name="Daum C."/>
            <person name="Ezra D."/>
            <person name="Gonzalez J."/>
            <person name="Henrissat B."/>
            <person name="Kuo A."/>
            <person name="Liang C."/>
            <person name="Lipzen A."/>
            <person name="Lutzoni F."/>
            <person name="Magnuson J."/>
            <person name="Mondo S."/>
            <person name="Nolan M."/>
            <person name="Ohm R."/>
            <person name="Pangilinan J."/>
            <person name="Park H.-J."/>
            <person name="Ramirez L."/>
            <person name="Alfaro M."/>
            <person name="Sun H."/>
            <person name="Tritt A."/>
            <person name="Yoshinaga Y."/>
            <person name="Zwiers L.-H."/>
            <person name="Turgeon B."/>
            <person name="Goodwin S."/>
            <person name="Spatafora J."/>
            <person name="Crous P."/>
            <person name="Grigoriev I."/>
        </authorList>
    </citation>
    <scope>NUCLEOTIDE SEQUENCE</scope>
    <source>
        <strain evidence="1">CBS 113818</strain>
    </source>
</reference>
<sequence length="204" mass="22217">MADKVYKIAPNPDAIIVLKNPLLEFAVWEKPAVDTAAAPQTSDDDNAAQSLDVAQPTKPTAVENPAARSLFGAGTSADNTTDSSQLPTNVTATNCHVNDTEDTADAVLVGGIHYHCSAAHLKLASKTFEKALSGEWAESVRKDNGRHYIIVEDWDEAALCILLNIIHLRNDQVPSEIDLEMLAKIATLIDYYQSRKATIMWTDK</sequence>
<name>A0A6A7AKD9_9PLEO</name>
<dbReference type="AlphaFoldDB" id="A0A6A7AKD9"/>
<dbReference type="InterPro" id="IPR011333">
    <property type="entry name" value="SKP1/BTB/POZ_sf"/>
</dbReference>
<keyword evidence="2" id="KW-1185">Reference proteome</keyword>
<protein>
    <recommendedName>
        <fullName evidence="3">BTB domain-containing protein</fullName>
    </recommendedName>
</protein>
<dbReference type="Proteomes" id="UP000799424">
    <property type="component" value="Unassembled WGS sequence"/>
</dbReference>
<evidence type="ECO:0008006" key="3">
    <source>
        <dbReference type="Google" id="ProtNLM"/>
    </source>
</evidence>